<dbReference type="EMBL" id="QLLL01000001">
    <property type="protein sequence ID" value="RAJ10568.1"/>
    <property type="molecule type" value="Genomic_DNA"/>
</dbReference>
<organism evidence="1 2">
    <name type="scientific">Chitinophaga skermanii</name>
    <dbReference type="NCBI Taxonomy" id="331697"/>
    <lineage>
        <taxon>Bacteria</taxon>
        <taxon>Pseudomonadati</taxon>
        <taxon>Bacteroidota</taxon>
        <taxon>Chitinophagia</taxon>
        <taxon>Chitinophagales</taxon>
        <taxon>Chitinophagaceae</taxon>
        <taxon>Chitinophaga</taxon>
    </lineage>
</organism>
<sequence>MKQLTHQYTQSPKFINQLDFDSFETYALPGGYVLTTAGGVDTQAQKTNSYKKDSPAGEALIRILQKPVLDIPMSSKMPIYRNAIVFYNAAGTIVGSLNVDFDIDSMAIDSLTHINADAGTYTLLRDFFEKAGHASVK</sequence>
<evidence type="ECO:0000313" key="2">
    <source>
        <dbReference type="Proteomes" id="UP000249547"/>
    </source>
</evidence>
<reference evidence="1 2" key="1">
    <citation type="submission" date="2018-06" db="EMBL/GenBank/DDBJ databases">
        <title>Genomic Encyclopedia of Archaeal and Bacterial Type Strains, Phase II (KMG-II): from individual species to whole genera.</title>
        <authorList>
            <person name="Goeker M."/>
        </authorList>
    </citation>
    <scope>NUCLEOTIDE SEQUENCE [LARGE SCALE GENOMIC DNA]</scope>
    <source>
        <strain evidence="1 2">DSM 23857</strain>
    </source>
</reference>
<dbReference type="AlphaFoldDB" id="A0A327R3D4"/>
<protein>
    <submittedName>
        <fullName evidence="1">Uncharacterized protein</fullName>
    </submittedName>
</protein>
<comment type="caution">
    <text evidence="1">The sequence shown here is derived from an EMBL/GenBank/DDBJ whole genome shotgun (WGS) entry which is preliminary data.</text>
</comment>
<dbReference type="RefSeq" id="WP_111595712.1">
    <property type="nucleotide sequence ID" value="NZ_QLLL01000001.1"/>
</dbReference>
<gene>
    <name evidence="1" type="ORF">LX64_00172</name>
</gene>
<name>A0A327R3D4_9BACT</name>
<evidence type="ECO:0000313" key="1">
    <source>
        <dbReference type="EMBL" id="RAJ10568.1"/>
    </source>
</evidence>
<accession>A0A327R3D4</accession>
<keyword evidence="2" id="KW-1185">Reference proteome</keyword>
<proteinExistence type="predicted"/>
<dbReference type="Proteomes" id="UP000249547">
    <property type="component" value="Unassembled WGS sequence"/>
</dbReference>